<name>A0A8S4QDA8_9NEOP</name>
<gene>
    <name evidence="1" type="primary">jg25468</name>
    <name evidence="1" type="ORF">PAEG_LOCUS297</name>
</gene>
<sequence>HNGIHHAGREMATEIKKIRNPMFNPSFIFKKMIQDRHQEKDAPKLNLHLAEHLHPTFKKPSEQLEYCVLRMRYTCETLMSRHGTEVFDAYT</sequence>
<organism evidence="1 2">
    <name type="scientific">Pararge aegeria aegeria</name>
    <dbReference type="NCBI Taxonomy" id="348720"/>
    <lineage>
        <taxon>Eukaryota</taxon>
        <taxon>Metazoa</taxon>
        <taxon>Ecdysozoa</taxon>
        <taxon>Arthropoda</taxon>
        <taxon>Hexapoda</taxon>
        <taxon>Insecta</taxon>
        <taxon>Pterygota</taxon>
        <taxon>Neoptera</taxon>
        <taxon>Endopterygota</taxon>
        <taxon>Lepidoptera</taxon>
        <taxon>Glossata</taxon>
        <taxon>Ditrysia</taxon>
        <taxon>Papilionoidea</taxon>
        <taxon>Nymphalidae</taxon>
        <taxon>Satyrinae</taxon>
        <taxon>Satyrini</taxon>
        <taxon>Parargina</taxon>
        <taxon>Pararge</taxon>
    </lineage>
</organism>
<protein>
    <submittedName>
        <fullName evidence="1">Jg25468 protein</fullName>
    </submittedName>
</protein>
<keyword evidence="2" id="KW-1185">Reference proteome</keyword>
<dbReference type="AlphaFoldDB" id="A0A8S4QDA8"/>
<evidence type="ECO:0000313" key="2">
    <source>
        <dbReference type="Proteomes" id="UP000838756"/>
    </source>
</evidence>
<accession>A0A8S4QDA8</accession>
<dbReference type="OrthoDB" id="354at2759"/>
<dbReference type="EMBL" id="CAKXAJ010000951">
    <property type="protein sequence ID" value="CAH2207677.1"/>
    <property type="molecule type" value="Genomic_DNA"/>
</dbReference>
<comment type="caution">
    <text evidence="1">The sequence shown here is derived from an EMBL/GenBank/DDBJ whole genome shotgun (WGS) entry which is preliminary data.</text>
</comment>
<reference evidence="1" key="1">
    <citation type="submission" date="2022-03" db="EMBL/GenBank/DDBJ databases">
        <authorList>
            <person name="Lindestad O."/>
        </authorList>
    </citation>
    <scope>NUCLEOTIDE SEQUENCE</scope>
</reference>
<dbReference type="Proteomes" id="UP000838756">
    <property type="component" value="Unassembled WGS sequence"/>
</dbReference>
<proteinExistence type="predicted"/>
<dbReference type="Gene3D" id="1.20.140.10">
    <property type="entry name" value="Butyryl-CoA Dehydrogenase, subunit A, domain 3"/>
    <property type="match status" value="1"/>
</dbReference>
<feature type="non-terminal residue" evidence="1">
    <location>
        <position position="1"/>
    </location>
</feature>
<evidence type="ECO:0000313" key="1">
    <source>
        <dbReference type="EMBL" id="CAH2207677.1"/>
    </source>
</evidence>